<evidence type="ECO:0000256" key="1">
    <source>
        <dbReference type="SAM" id="Phobius"/>
    </source>
</evidence>
<gene>
    <name evidence="2" type="ORF">ENN92_01100</name>
</gene>
<name>A0A7C1DHJ3_UNCKA</name>
<protein>
    <submittedName>
        <fullName evidence="2">PrgI family protein</fullName>
    </submittedName>
</protein>
<dbReference type="Proteomes" id="UP000886066">
    <property type="component" value="Unassembled WGS sequence"/>
</dbReference>
<reference evidence="2" key="1">
    <citation type="journal article" date="2020" name="mSystems">
        <title>Genome- and Community-Level Interaction Insights into Carbon Utilization and Element Cycling Functions of Hydrothermarchaeota in Hydrothermal Sediment.</title>
        <authorList>
            <person name="Zhou Z."/>
            <person name="Liu Y."/>
            <person name="Xu W."/>
            <person name="Pan J."/>
            <person name="Luo Z.H."/>
            <person name="Li M."/>
        </authorList>
    </citation>
    <scope>NUCLEOTIDE SEQUENCE [LARGE SCALE GENOMIC DNA]</scope>
    <source>
        <strain evidence="2">SpSt-1219</strain>
    </source>
</reference>
<organism evidence="2">
    <name type="scientific">candidate division WWE3 bacterium</name>
    <dbReference type="NCBI Taxonomy" id="2053526"/>
    <lineage>
        <taxon>Bacteria</taxon>
        <taxon>Katanobacteria</taxon>
    </lineage>
</organism>
<dbReference type="InterPro" id="IPR024414">
    <property type="entry name" value="Uncharacterised_PrgI"/>
</dbReference>
<accession>A0A7C1DHJ3</accession>
<feature type="transmembrane region" description="Helical" evidence="1">
    <location>
        <begin position="58"/>
        <end position="76"/>
    </location>
</feature>
<dbReference type="Pfam" id="PF12666">
    <property type="entry name" value="PrgI"/>
    <property type="match status" value="1"/>
</dbReference>
<evidence type="ECO:0000313" key="2">
    <source>
        <dbReference type="EMBL" id="HDQ88726.1"/>
    </source>
</evidence>
<sequence>MPVREQQKTNKQHAVPQNIMDVEFKLIGSLTMRQFVYLVVFAIMAYMAKLSVPQPFTWFFALGIALAGIALAFVPIEERGLDEWLVNFIKVINSPTERIWKKEVRLPQAFSYNQQLVVMQKELITLAPTTSRRKLEEFLQHEGIGDKEDPLDIPEAEYIQKIKDAYK</sequence>
<comment type="caution">
    <text evidence="2">The sequence shown here is derived from an EMBL/GenBank/DDBJ whole genome shotgun (WGS) entry which is preliminary data.</text>
</comment>
<proteinExistence type="predicted"/>
<keyword evidence="1" id="KW-0472">Membrane</keyword>
<dbReference type="AlphaFoldDB" id="A0A7C1DHJ3"/>
<feature type="non-terminal residue" evidence="2">
    <location>
        <position position="167"/>
    </location>
</feature>
<dbReference type="EMBL" id="DSDM01000067">
    <property type="protein sequence ID" value="HDQ88726.1"/>
    <property type="molecule type" value="Genomic_DNA"/>
</dbReference>
<keyword evidence="1" id="KW-0812">Transmembrane</keyword>
<feature type="transmembrane region" description="Helical" evidence="1">
    <location>
        <begin position="35"/>
        <end position="52"/>
    </location>
</feature>
<keyword evidence="1" id="KW-1133">Transmembrane helix</keyword>